<dbReference type="AlphaFoldDB" id="A0AAD1YZU8"/>
<sequence>MFVGIPRTTEFDCAIVLARYITFTFPNPLSQDHHSASQFSTLHLHLPPESPPCEYPYHSILNPTGFSPLSPTISSFSSPPPHPHHLLRLILIGNPPTHSTPPRIFPHPLLLVLTPKSAFYQKGICNSEFLENPFLIYGDEVRKCKILEICEGPYAGEMLIKNVVVETTTKEFRRRLRFKRMPNLVQTHMRILPKNELNYGKLDNLEFVIDNSVLVLLVHPYLSHMVVCQSKRKNDRGRYNNPLELISLCTSLSRPIFALSRFITNGNVKRVWRLLCKNQISINSEGQAMEH</sequence>
<dbReference type="EMBL" id="OU503039">
    <property type="protein sequence ID" value="CAI9760289.1"/>
    <property type="molecule type" value="Genomic_DNA"/>
</dbReference>
<evidence type="ECO:0000313" key="1">
    <source>
        <dbReference type="EMBL" id="CAI9760289.1"/>
    </source>
</evidence>
<protein>
    <submittedName>
        <fullName evidence="1">Uncharacterized protein</fullName>
    </submittedName>
</protein>
<dbReference type="Proteomes" id="UP000834106">
    <property type="component" value="Chromosome 4"/>
</dbReference>
<keyword evidence="2" id="KW-1185">Reference proteome</keyword>
<proteinExistence type="predicted"/>
<name>A0AAD1YZU8_9LAMI</name>
<reference evidence="1" key="1">
    <citation type="submission" date="2023-05" db="EMBL/GenBank/DDBJ databases">
        <authorList>
            <person name="Huff M."/>
        </authorList>
    </citation>
    <scope>NUCLEOTIDE SEQUENCE</scope>
</reference>
<gene>
    <name evidence="1" type="ORF">FPE_LOCUS7719</name>
</gene>
<accession>A0AAD1YZU8</accession>
<organism evidence="1 2">
    <name type="scientific">Fraxinus pennsylvanica</name>
    <dbReference type="NCBI Taxonomy" id="56036"/>
    <lineage>
        <taxon>Eukaryota</taxon>
        <taxon>Viridiplantae</taxon>
        <taxon>Streptophyta</taxon>
        <taxon>Embryophyta</taxon>
        <taxon>Tracheophyta</taxon>
        <taxon>Spermatophyta</taxon>
        <taxon>Magnoliopsida</taxon>
        <taxon>eudicotyledons</taxon>
        <taxon>Gunneridae</taxon>
        <taxon>Pentapetalae</taxon>
        <taxon>asterids</taxon>
        <taxon>lamiids</taxon>
        <taxon>Lamiales</taxon>
        <taxon>Oleaceae</taxon>
        <taxon>Oleeae</taxon>
        <taxon>Fraxinus</taxon>
    </lineage>
</organism>
<evidence type="ECO:0000313" key="2">
    <source>
        <dbReference type="Proteomes" id="UP000834106"/>
    </source>
</evidence>